<dbReference type="Pfam" id="PF12597">
    <property type="entry name" value="Cox20"/>
    <property type="match status" value="1"/>
</dbReference>
<dbReference type="PANTHER" id="PTHR31586">
    <property type="entry name" value="CYTOCHROME C OXIDASE PROTEIN 20"/>
    <property type="match status" value="1"/>
</dbReference>
<dbReference type="AlphaFoldDB" id="A0A9P8LJC1"/>
<comment type="subcellular location">
    <subcellularLocation>
        <location evidence="1">Mitochondrion inner membrane</location>
    </subcellularLocation>
</comment>
<keyword evidence="5" id="KW-0999">Mitochondrion inner membrane</keyword>
<evidence type="ECO:0000256" key="9">
    <source>
        <dbReference type="SAM" id="MobiDB-lite"/>
    </source>
</evidence>
<sequence length="88" mass="10821">MSPVSKASNWAVGTFCLSSFIVYEICQYKRMVEKEGMKRAVEIVDRKKAERERKMKEAHERRRRGKMEADARLEEERQRKERRWWKVW</sequence>
<evidence type="ECO:0000256" key="3">
    <source>
        <dbReference type="ARBA" id="ARBA00017689"/>
    </source>
</evidence>
<accession>A0A9P8LJC1</accession>
<protein>
    <recommendedName>
        <fullName evidence="3">Cytochrome c oxidase assembly protein COX20, mitochondrial</fullName>
    </recommendedName>
</protein>
<evidence type="ECO:0000256" key="6">
    <source>
        <dbReference type="ARBA" id="ARBA00022989"/>
    </source>
</evidence>
<evidence type="ECO:0000256" key="5">
    <source>
        <dbReference type="ARBA" id="ARBA00022792"/>
    </source>
</evidence>
<gene>
    <name evidence="10" type="ORF">GP486_000232</name>
</gene>
<evidence type="ECO:0000256" key="4">
    <source>
        <dbReference type="ARBA" id="ARBA00022692"/>
    </source>
</evidence>
<dbReference type="GO" id="GO:0033617">
    <property type="term" value="P:mitochondrial respiratory chain complex IV assembly"/>
    <property type="evidence" value="ECO:0007669"/>
    <property type="project" value="InterPro"/>
</dbReference>
<keyword evidence="8" id="KW-0472">Membrane</keyword>
<name>A0A9P8LJC1_9PEZI</name>
<organism evidence="10 11">
    <name type="scientific">Trichoglossum hirsutum</name>
    <dbReference type="NCBI Taxonomy" id="265104"/>
    <lineage>
        <taxon>Eukaryota</taxon>
        <taxon>Fungi</taxon>
        <taxon>Dikarya</taxon>
        <taxon>Ascomycota</taxon>
        <taxon>Pezizomycotina</taxon>
        <taxon>Geoglossomycetes</taxon>
        <taxon>Geoglossales</taxon>
        <taxon>Geoglossaceae</taxon>
        <taxon>Trichoglossum</taxon>
    </lineage>
</organism>
<dbReference type="Proteomes" id="UP000750711">
    <property type="component" value="Unassembled WGS sequence"/>
</dbReference>
<dbReference type="PANTHER" id="PTHR31586:SF1">
    <property type="entry name" value="CYTOCHROME C OXIDASE ASSEMBLY PROTEIN COX20, MITOCHONDRIAL"/>
    <property type="match status" value="1"/>
</dbReference>
<keyword evidence="11" id="KW-1185">Reference proteome</keyword>
<dbReference type="GO" id="GO:0005743">
    <property type="term" value="C:mitochondrial inner membrane"/>
    <property type="evidence" value="ECO:0007669"/>
    <property type="project" value="UniProtKB-SubCell"/>
</dbReference>
<comment type="similarity">
    <text evidence="2">Belongs to the COX20 family.</text>
</comment>
<keyword evidence="6" id="KW-1133">Transmembrane helix</keyword>
<feature type="region of interest" description="Disordered" evidence="9">
    <location>
        <begin position="52"/>
        <end position="72"/>
    </location>
</feature>
<reference evidence="10" key="1">
    <citation type="submission" date="2021-03" db="EMBL/GenBank/DDBJ databases">
        <title>Comparative genomics and phylogenomic investigation of the class Geoglossomycetes provide insights into ecological specialization and systematics.</title>
        <authorList>
            <person name="Melie T."/>
            <person name="Pirro S."/>
            <person name="Miller A.N."/>
            <person name="Quandt A."/>
        </authorList>
    </citation>
    <scope>NUCLEOTIDE SEQUENCE</scope>
    <source>
        <strain evidence="10">CAQ_001_2017</strain>
    </source>
</reference>
<keyword evidence="4" id="KW-0812">Transmembrane</keyword>
<dbReference type="EMBL" id="JAGHQM010000012">
    <property type="protein sequence ID" value="KAH0566374.1"/>
    <property type="molecule type" value="Genomic_DNA"/>
</dbReference>
<dbReference type="InterPro" id="IPR022533">
    <property type="entry name" value="Cox20"/>
</dbReference>
<keyword evidence="7" id="KW-0496">Mitochondrion</keyword>
<evidence type="ECO:0000313" key="10">
    <source>
        <dbReference type="EMBL" id="KAH0566374.1"/>
    </source>
</evidence>
<proteinExistence type="inferred from homology"/>
<evidence type="ECO:0000256" key="7">
    <source>
        <dbReference type="ARBA" id="ARBA00023128"/>
    </source>
</evidence>
<evidence type="ECO:0000256" key="2">
    <source>
        <dbReference type="ARBA" id="ARBA00009575"/>
    </source>
</evidence>
<evidence type="ECO:0000256" key="8">
    <source>
        <dbReference type="ARBA" id="ARBA00023136"/>
    </source>
</evidence>
<comment type="caution">
    <text evidence="10">The sequence shown here is derived from an EMBL/GenBank/DDBJ whole genome shotgun (WGS) entry which is preliminary data.</text>
</comment>
<evidence type="ECO:0000313" key="11">
    <source>
        <dbReference type="Proteomes" id="UP000750711"/>
    </source>
</evidence>
<evidence type="ECO:0000256" key="1">
    <source>
        <dbReference type="ARBA" id="ARBA00004273"/>
    </source>
</evidence>